<dbReference type="PANTHER" id="PTHR23526:SF2">
    <property type="entry name" value="MAJOR FACILITATOR SUPERFAMILY (MFS) PROFILE DOMAIN-CONTAINING PROTEIN"/>
    <property type="match status" value="1"/>
</dbReference>
<keyword evidence="1" id="KW-0812">Transmembrane</keyword>
<dbReference type="RefSeq" id="WP_119278388.1">
    <property type="nucleotide sequence ID" value="NZ_QWLA01000044.1"/>
</dbReference>
<comment type="caution">
    <text evidence="2">The sequence shown here is derived from an EMBL/GenBank/DDBJ whole genome shotgun (WGS) entry which is preliminary data.</text>
</comment>
<feature type="transmembrane region" description="Helical" evidence="1">
    <location>
        <begin position="21"/>
        <end position="41"/>
    </location>
</feature>
<dbReference type="SUPFAM" id="SSF103473">
    <property type="entry name" value="MFS general substrate transporter"/>
    <property type="match status" value="1"/>
</dbReference>
<dbReference type="InterPro" id="IPR052528">
    <property type="entry name" value="Sugar_transport-like"/>
</dbReference>
<dbReference type="Proteomes" id="UP000265341">
    <property type="component" value="Unassembled WGS sequence"/>
</dbReference>
<feature type="transmembrane region" description="Helical" evidence="1">
    <location>
        <begin position="252"/>
        <end position="270"/>
    </location>
</feature>
<feature type="transmembrane region" description="Helical" evidence="1">
    <location>
        <begin position="342"/>
        <end position="365"/>
    </location>
</feature>
<feature type="transmembrane region" description="Helical" evidence="1">
    <location>
        <begin position="307"/>
        <end position="330"/>
    </location>
</feature>
<dbReference type="AlphaFoldDB" id="A0A399ESY0"/>
<feature type="transmembrane region" description="Helical" evidence="1">
    <location>
        <begin position="47"/>
        <end position="69"/>
    </location>
</feature>
<organism evidence="2 3">
    <name type="scientific">Calidithermus roseus</name>
    <dbReference type="NCBI Taxonomy" id="1644118"/>
    <lineage>
        <taxon>Bacteria</taxon>
        <taxon>Thermotogati</taxon>
        <taxon>Deinococcota</taxon>
        <taxon>Deinococci</taxon>
        <taxon>Thermales</taxon>
        <taxon>Thermaceae</taxon>
        <taxon>Calidithermus</taxon>
    </lineage>
</organism>
<feature type="transmembrane region" description="Helical" evidence="1">
    <location>
        <begin position="76"/>
        <end position="97"/>
    </location>
</feature>
<dbReference type="PANTHER" id="PTHR23526">
    <property type="entry name" value="INTEGRAL MEMBRANE TRANSPORT PROTEIN-RELATED"/>
    <property type="match status" value="1"/>
</dbReference>
<dbReference type="Gene3D" id="1.20.1250.20">
    <property type="entry name" value="MFS general substrate transporter like domains"/>
    <property type="match status" value="1"/>
</dbReference>
<dbReference type="Pfam" id="PF07690">
    <property type="entry name" value="MFS_1"/>
    <property type="match status" value="2"/>
</dbReference>
<dbReference type="EMBL" id="QWLA01000044">
    <property type="protein sequence ID" value="RIH85321.1"/>
    <property type="molecule type" value="Genomic_DNA"/>
</dbReference>
<protein>
    <submittedName>
        <fullName evidence="2">H+ Antiporter protein</fullName>
    </submittedName>
</protein>
<proteinExistence type="predicted"/>
<sequence length="399" mass="42604">MLRLGNQEPLRSLRLSVWEGTLAILFINWSTGVVVTGYALWLGASPAALAVLGAIPLLSQLAAPFALMFKGQRKPYTILLAGWGRALFALVLLVPLLPESLRIPAFLLIAALSQLVVAPVNVLWTSWMADLVPPRERGRYFGFRNAVLGLVGTVGNFSAGAFIDAMPDPWGFLIVLGLGVLLGIMASQVLRWQHEPPHESSSASGSLRTALSDRVFLGFLGFIGFWWMAVMVGGPFAFPYFLQYARLNFTEVGLWTVISASCGLLFGPLWGRFADRYGHGIVLVWTGLVGSIVLPGLWLLGGPGHTFPIWLAAVADALCWSGLGAAQTNVALQQAPAVHRGAYLAVFGIVVGVCGMLGSALGGALGSLHLGPSPYHLPIAASIVLRTLAVGYLVWLRKA</sequence>
<name>A0A399ESY0_9DEIN</name>
<feature type="transmembrane region" description="Helical" evidence="1">
    <location>
        <begin position="145"/>
        <end position="163"/>
    </location>
</feature>
<keyword evidence="1" id="KW-0472">Membrane</keyword>
<evidence type="ECO:0000313" key="2">
    <source>
        <dbReference type="EMBL" id="RIH85321.1"/>
    </source>
</evidence>
<dbReference type="OrthoDB" id="9772882at2"/>
<accession>A0A399ESY0</accession>
<dbReference type="InterPro" id="IPR036259">
    <property type="entry name" value="MFS_trans_sf"/>
</dbReference>
<dbReference type="InterPro" id="IPR011701">
    <property type="entry name" value="MFS"/>
</dbReference>
<feature type="transmembrane region" description="Helical" evidence="1">
    <location>
        <begin position="103"/>
        <end position="124"/>
    </location>
</feature>
<feature type="transmembrane region" description="Helical" evidence="1">
    <location>
        <begin position="377"/>
        <end position="396"/>
    </location>
</feature>
<gene>
    <name evidence="2" type="ORF">Mrose_02281</name>
</gene>
<keyword evidence="3" id="KW-1185">Reference proteome</keyword>
<evidence type="ECO:0000313" key="3">
    <source>
        <dbReference type="Proteomes" id="UP000265341"/>
    </source>
</evidence>
<dbReference type="GO" id="GO:0022857">
    <property type="term" value="F:transmembrane transporter activity"/>
    <property type="evidence" value="ECO:0007669"/>
    <property type="project" value="InterPro"/>
</dbReference>
<evidence type="ECO:0000256" key="1">
    <source>
        <dbReference type="SAM" id="Phobius"/>
    </source>
</evidence>
<feature type="transmembrane region" description="Helical" evidence="1">
    <location>
        <begin position="211"/>
        <end position="232"/>
    </location>
</feature>
<keyword evidence="1" id="KW-1133">Transmembrane helix</keyword>
<reference evidence="2 3" key="1">
    <citation type="submission" date="2018-08" db="EMBL/GenBank/DDBJ databases">
        <title>Meiothermus roseus NBRC 110900 genome sequencing project.</title>
        <authorList>
            <person name="Da Costa M.S."/>
            <person name="Albuquerque L."/>
            <person name="Raposo P."/>
            <person name="Froufe H.J.C."/>
            <person name="Barroso C.S."/>
            <person name="Egas C."/>
        </authorList>
    </citation>
    <scope>NUCLEOTIDE SEQUENCE [LARGE SCALE GENOMIC DNA]</scope>
    <source>
        <strain evidence="2 3">NBRC 110900</strain>
    </source>
</reference>
<feature type="transmembrane region" description="Helical" evidence="1">
    <location>
        <begin position="169"/>
        <end position="190"/>
    </location>
</feature>
<feature type="transmembrane region" description="Helical" evidence="1">
    <location>
        <begin position="282"/>
        <end position="301"/>
    </location>
</feature>